<accession>X0X2K8</accession>
<evidence type="ECO:0000256" key="2">
    <source>
        <dbReference type="ARBA" id="ARBA00022448"/>
    </source>
</evidence>
<dbReference type="SUPFAM" id="SSF53850">
    <property type="entry name" value="Periplasmic binding protein-like II"/>
    <property type="match status" value="1"/>
</dbReference>
<dbReference type="InterPro" id="IPR000914">
    <property type="entry name" value="SBP_5_dom"/>
</dbReference>
<reference evidence="5" key="1">
    <citation type="journal article" date="2014" name="Front. Microbiol.">
        <title>High frequency of phylogenetically diverse reductive dehalogenase-homologous genes in deep subseafloor sedimentary metagenomes.</title>
        <authorList>
            <person name="Kawai M."/>
            <person name="Futagami T."/>
            <person name="Toyoda A."/>
            <person name="Takaki Y."/>
            <person name="Nishi S."/>
            <person name="Hori S."/>
            <person name="Arai W."/>
            <person name="Tsubouchi T."/>
            <person name="Morono Y."/>
            <person name="Uchiyama I."/>
            <person name="Ito T."/>
            <person name="Fujiyama A."/>
            <person name="Inagaki F."/>
            <person name="Takami H."/>
        </authorList>
    </citation>
    <scope>NUCLEOTIDE SEQUENCE</scope>
    <source>
        <strain evidence="5">Expedition CK06-06</strain>
    </source>
</reference>
<protein>
    <recommendedName>
        <fullName evidence="4">Solute-binding protein family 5 domain-containing protein</fullName>
    </recommendedName>
</protein>
<dbReference type="EMBL" id="BARS01030215">
    <property type="protein sequence ID" value="GAG19231.1"/>
    <property type="molecule type" value="Genomic_DNA"/>
</dbReference>
<comment type="similarity">
    <text evidence="1">Belongs to the bacterial solute-binding protein 5 family.</text>
</comment>
<dbReference type="Gene3D" id="3.90.76.10">
    <property type="entry name" value="Dipeptide-binding Protein, Domain 1"/>
    <property type="match status" value="1"/>
</dbReference>
<feature type="domain" description="Solute-binding protein family 5" evidence="4">
    <location>
        <begin position="10"/>
        <end position="261"/>
    </location>
</feature>
<feature type="non-terminal residue" evidence="5">
    <location>
        <position position="1"/>
    </location>
</feature>
<proteinExistence type="inferred from homology"/>
<evidence type="ECO:0000256" key="1">
    <source>
        <dbReference type="ARBA" id="ARBA00005695"/>
    </source>
</evidence>
<dbReference type="Gene3D" id="3.40.190.10">
    <property type="entry name" value="Periplasmic binding protein-like II"/>
    <property type="match status" value="1"/>
</dbReference>
<dbReference type="PANTHER" id="PTHR30290:SF9">
    <property type="entry name" value="OLIGOPEPTIDE-BINDING PROTEIN APPA"/>
    <property type="match status" value="1"/>
</dbReference>
<keyword evidence="2" id="KW-0813">Transport</keyword>
<dbReference type="Gene3D" id="3.10.105.10">
    <property type="entry name" value="Dipeptide-binding Protein, Domain 3"/>
    <property type="match status" value="1"/>
</dbReference>
<evidence type="ECO:0000256" key="3">
    <source>
        <dbReference type="ARBA" id="ARBA00022729"/>
    </source>
</evidence>
<dbReference type="AlphaFoldDB" id="X0X2K8"/>
<dbReference type="InterPro" id="IPR039424">
    <property type="entry name" value="SBP_5"/>
</dbReference>
<feature type="non-terminal residue" evidence="5">
    <location>
        <position position="262"/>
    </location>
</feature>
<gene>
    <name evidence="5" type="ORF">S01H1_47141</name>
</gene>
<evidence type="ECO:0000259" key="4">
    <source>
        <dbReference type="Pfam" id="PF00496"/>
    </source>
</evidence>
<name>X0X2K8_9ZZZZ</name>
<comment type="caution">
    <text evidence="5">The sequence shown here is derived from an EMBL/GenBank/DDBJ whole genome shotgun (WGS) entry which is preliminary data.</text>
</comment>
<sequence length="262" mass="29644">GEPSLGEFWHQVECAKENDFTVVCELPQPFAPFLAHTTIGILPQHRLEDLSAEGLFIVPFNEQPIGTGPFILRALNGQKALLESNPSYHWGEPAIAEIELRFFSDYRSATSAVQDERVQGLFVGPEASPDILEQLQQEKRLQRLASRRNSYTLLYLNTRMPPLNDRSVRQALIYALDREAIVADRLDGRAQLADNPIVPGTWAYSADIRSYRHDPQKTRSLLEESGWQINSRGVLEKEGRELRLEILTDNDPERVAIGQEIA</sequence>
<dbReference type="GO" id="GO:1904680">
    <property type="term" value="F:peptide transmembrane transporter activity"/>
    <property type="evidence" value="ECO:0007669"/>
    <property type="project" value="TreeGrafter"/>
</dbReference>
<evidence type="ECO:0000313" key="5">
    <source>
        <dbReference type="EMBL" id="GAG19231.1"/>
    </source>
</evidence>
<dbReference type="Pfam" id="PF00496">
    <property type="entry name" value="SBP_bac_5"/>
    <property type="match status" value="1"/>
</dbReference>
<keyword evidence="3" id="KW-0732">Signal</keyword>
<organism evidence="5">
    <name type="scientific">marine sediment metagenome</name>
    <dbReference type="NCBI Taxonomy" id="412755"/>
    <lineage>
        <taxon>unclassified sequences</taxon>
        <taxon>metagenomes</taxon>
        <taxon>ecological metagenomes</taxon>
    </lineage>
</organism>
<dbReference type="PANTHER" id="PTHR30290">
    <property type="entry name" value="PERIPLASMIC BINDING COMPONENT OF ABC TRANSPORTER"/>
    <property type="match status" value="1"/>
</dbReference>
<dbReference type="GO" id="GO:0015833">
    <property type="term" value="P:peptide transport"/>
    <property type="evidence" value="ECO:0007669"/>
    <property type="project" value="TreeGrafter"/>
</dbReference>